<dbReference type="AlphaFoldDB" id="A0A495RDH6"/>
<name>A0A495RDH6_9GAMM</name>
<feature type="domain" description="Bacteriophage T5 Orf172 DNA-binding" evidence="1">
    <location>
        <begin position="454"/>
        <end position="534"/>
    </location>
</feature>
<organism evidence="2 3">
    <name type="scientific">Orbus hercynius</name>
    <dbReference type="NCBI Taxonomy" id="593135"/>
    <lineage>
        <taxon>Bacteria</taxon>
        <taxon>Pseudomonadati</taxon>
        <taxon>Pseudomonadota</taxon>
        <taxon>Gammaproteobacteria</taxon>
        <taxon>Orbales</taxon>
        <taxon>Orbaceae</taxon>
        <taxon>Orbus</taxon>
    </lineage>
</organism>
<proteinExistence type="predicted"/>
<keyword evidence="3" id="KW-1185">Reference proteome</keyword>
<reference evidence="2 3" key="1">
    <citation type="submission" date="2018-10" db="EMBL/GenBank/DDBJ databases">
        <title>Genomic Encyclopedia of Type Strains, Phase IV (KMG-IV): sequencing the most valuable type-strain genomes for metagenomic binning, comparative biology and taxonomic classification.</title>
        <authorList>
            <person name="Goeker M."/>
        </authorList>
    </citation>
    <scope>NUCLEOTIDE SEQUENCE [LARGE SCALE GENOMIC DNA]</scope>
    <source>
        <strain evidence="2 3">DSM 22228</strain>
    </source>
</reference>
<dbReference type="OrthoDB" id="9811665at2"/>
<dbReference type="RefSeq" id="WP_121145428.1">
    <property type="nucleotide sequence ID" value="NZ_RBWY01000003.1"/>
</dbReference>
<accession>A0A495RDH6</accession>
<dbReference type="EMBL" id="RBWY01000003">
    <property type="protein sequence ID" value="RKS85284.1"/>
    <property type="molecule type" value="Genomic_DNA"/>
</dbReference>
<evidence type="ECO:0000259" key="1">
    <source>
        <dbReference type="SMART" id="SM00974"/>
    </source>
</evidence>
<dbReference type="Pfam" id="PF10544">
    <property type="entry name" value="T5orf172"/>
    <property type="match status" value="1"/>
</dbReference>
<sequence>MNTHYNRMKTIGSMAIPPKGTYAREIYEKIVSSRMEDTAIKKKIDKIIKKAYALLEIQQKNGSELPIDKQIREFNLEYNGRIFNGGLYDMPTSFNVVEAFNQFIPETSTFKIRDELDYIFSFDDFIDYITANNVKDEFEFLEERKIYSFTSDDISNQIDFTTSNKKKYEFSAISMIKFGKEVSIILFAGQKCNIEEETVKIKKTFLDKFNYEIAPGREHIQPDKKRELRAEPLYEGDNSLWKTIILVRFDLKTKTIDARYVLQDHGKSYVIITDNVDSYLNNDGEFINDKFKSAYENNRKKIESYSALFELCKNCLLIPSYMKKFEDDIVIERHPTQYLEFQKQLKNRKIISEVDSKYLISYRNISRIPSRNKQSSEDIVLLSPDYKIETSGYWKKLDHRGVGRDKNGQPIHGRTWINQTLSWFEEKEENNYLNVKRENINKNQGTIYIMRSAAHDKNIFKIGLTKRNTTIRALELSRTTSSPDKFLIAHERETKDCILAEKLIHEKLSAYRINPKREYFKMPYSEILSVVESVINNIENINT</sequence>
<dbReference type="Proteomes" id="UP000278542">
    <property type="component" value="Unassembled WGS sequence"/>
</dbReference>
<gene>
    <name evidence="2" type="ORF">DES39_1797</name>
</gene>
<evidence type="ECO:0000313" key="2">
    <source>
        <dbReference type="EMBL" id="RKS85284.1"/>
    </source>
</evidence>
<comment type="caution">
    <text evidence="2">The sequence shown here is derived from an EMBL/GenBank/DDBJ whole genome shotgun (WGS) entry which is preliminary data.</text>
</comment>
<protein>
    <submittedName>
        <fullName evidence="2">T5orf172 domain-containing protein</fullName>
    </submittedName>
</protein>
<evidence type="ECO:0000313" key="3">
    <source>
        <dbReference type="Proteomes" id="UP000278542"/>
    </source>
</evidence>
<dbReference type="InterPro" id="IPR018306">
    <property type="entry name" value="Phage_T5_Orf172_DNA-bd"/>
</dbReference>
<dbReference type="SMART" id="SM00974">
    <property type="entry name" value="T5orf172"/>
    <property type="match status" value="1"/>
</dbReference>